<evidence type="ECO:0000313" key="2">
    <source>
        <dbReference type="EMBL" id="KAF6232705.1"/>
    </source>
</evidence>
<dbReference type="EMBL" id="JACCJC010000046">
    <property type="protein sequence ID" value="KAF6232705.1"/>
    <property type="molecule type" value="Genomic_DNA"/>
</dbReference>
<keyword evidence="3" id="KW-1185">Reference proteome</keyword>
<protein>
    <submittedName>
        <fullName evidence="2">Uncharacterized protein</fullName>
    </submittedName>
</protein>
<accession>A0A8H6FQA4</accession>
<feature type="signal peptide" evidence="1">
    <location>
        <begin position="1"/>
        <end position="19"/>
    </location>
</feature>
<dbReference type="Proteomes" id="UP000578531">
    <property type="component" value="Unassembled WGS sequence"/>
</dbReference>
<evidence type="ECO:0000256" key="1">
    <source>
        <dbReference type="SAM" id="SignalP"/>
    </source>
</evidence>
<dbReference type="AlphaFoldDB" id="A0A8H6FQA4"/>
<organism evidence="2 3">
    <name type="scientific">Letharia columbiana</name>
    <dbReference type="NCBI Taxonomy" id="112416"/>
    <lineage>
        <taxon>Eukaryota</taxon>
        <taxon>Fungi</taxon>
        <taxon>Dikarya</taxon>
        <taxon>Ascomycota</taxon>
        <taxon>Pezizomycotina</taxon>
        <taxon>Lecanoromycetes</taxon>
        <taxon>OSLEUM clade</taxon>
        <taxon>Lecanoromycetidae</taxon>
        <taxon>Lecanorales</taxon>
        <taxon>Lecanorineae</taxon>
        <taxon>Parmeliaceae</taxon>
        <taxon>Letharia</taxon>
    </lineage>
</organism>
<sequence length="453" mass="49171">MRSLLYTLRLAGFFVGLSCMSGSTLEITAIASVTAGPYPKLPDVVECAPEYGENLDKHACYKALQTMPDGRRFSQFVSRKRYHGQEALITPVYYYDNNTHPFEASCVITVDLAGRSNTDNNVYIRKSTLRELVGQVNASCIIDNFGRGGFITYKLENTIEGVSKYKKVPAGYNTPLFLTVQVSPRQGRGRPGDTDPRVNEAVQNGLLESIPPIVFKVNRAKIFVIVNALKEIYKRMRIGGTQAWWDSRNITNSIPENVDYNCYGSEGSPRPRDCEDASFTFVGEGNVIVGPKEPLIKQVGNCKIEVSSKQRHACTLDVLRATIDVLLGTCLDGPQAIGLGGVASARPFDANDPTTLLGRQSIEYQNITKLGVGPPLPPTFEIEISKARPLPPSFPPAPLCDASTKPDNSTDGCIGHHGSLINSTSSNGGLLISNQTGAVARLLPLAMDPDVTS</sequence>
<dbReference type="GeneID" id="59290796"/>
<comment type="caution">
    <text evidence="2">The sequence shown here is derived from an EMBL/GenBank/DDBJ whole genome shotgun (WGS) entry which is preliminary data.</text>
</comment>
<gene>
    <name evidence="2" type="ORF">HO173_009144</name>
</gene>
<reference evidence="2 3" key="1">
    <citation type="journal article" date="2020" name="Genomics">
        <title>Complete, high-quality genomes from long-read metagenomic sequencing of two wolf lichen thalli reveals enigmatic genome architecture.</title>
        <authorList>
            <person name="McKenzie S.K."/>
            <person name="Walston R.F."/>
            <person name="Allen J.L."/>
        </authorList>
    </citation>
    <scope>NUCLEOTIDE SEQUENCE [LARGE SCALE GENOMIC DNA]</scope>
    <source>
        <strain evidence="2">WasteWater2</strain>
    </source>
</reference>
<name>A0A8H6FQA4_9LECA</name>
<dbReference type="RefSeq" id="XP_037162131.1">
    <property type="nucleotide sequence ID" value="XM_037311037.1"/>
</dbReference>
<proteinExistence type="predicted"/>
<feature type="chain" id="PRO_5034240788" evidence="1">
    <location>
        <begin position="20"/>
        <end position="453"/>
    </location>
</feature>
<keyword evidence="1" id="KW-0732">Signal</keyword>
<evidence type="ECO:0000313" key="3">
    <source>
        <dbReference type="Proteomes" id="UP000578531"/>
    </source>
</evidence>
<dbReference type="OrthoDB" id="5327241at2759"/>